<evidence type="ECO:0000313" key="4">
    <source>
        <dbReference type="Proteomes" id="UP001302745"/>
    </source>
</evidence>
<organism evidence="3 4">
    <name type="scientific">Chaetomidium leptoderma</name>
    <dbReference type="NCBI Taxonomy" id="669021"/>
    <lineage>
        <taxon>Eukaryota</taxon>
        <taxon>Fungi</taxon>
        <taxon>Dikarya</taxon>
        <taxon>Ascomycota</taxon>
        <taxon>Pezizomycotina</taxon>
        <taxon>Sordariomycetes</taxon>
        <taxon>Sordariomycetidae</taxon>
        <taxon>Sordariales</taxon>
        <taxon>Chaetomiaceae</taxon>
        <taxon>Chaetomidium</taxon>
    </lineage>
</organism>
<accession>A0AAN6VPH8</accession>
<dbReference type="InterPro" id="IPR025676">
    <property type="entry name" value="Clr5_dom"/>
</dbReference>
<dbReference type="Pfam" id="PF14420">
    <property type="entry name" value="Clr5"/>
    <property type="match status" value="1"/>
</dbReference>
<reference evidence="3" key="1">
    <citation type="journal article" date="2023" name="Mol. Phylogenet. Evol.">
        <title>Genome-scale phylogeny and comparative genomics of the fungal order Sordariales.</title>
        <authorList>
            <person name="Hensen N."/>
            <person name="Bonometti L."/>
            <person name="Westerberg I."/>
            <person name="Brannstrom I.O."/>
            <person name="Guillou S."/>
            <person name="Cros-Aarteil S."/>
            <person name="Calhoun S."/>
            <person name="Haridas S."/>
            <person name="Kuo A."/>
            <person name="Mondo S."/>
            <person name="Pangilinan J."/>
            <person name="Riley R."/>
            <person name="LaButti K."/>
            <person name="Andreopoulos B."/>
            <person name="Lipzen A."/>
            <person name="Chen C."/>
            <person name="Yan M."/>
            <person name="Daum C."/>
            <person name="Ng V."/>
            <person name="Clum A."/>
            <person name="Steindorff A."/>
            <person name="Ohm R.A."/>
            <person name="Martin F."/>
            <person name="Silar P."/>
            <person name="Natvig D.O."/>
            <person name="Lalanne C."/>
            <person name="Gautier V."/>
            <person name="Ament-Velasquez S.L."/>
            <person name="Kruys A."/>
            <person name="Hutchinson M.I."/>
            <person name="Powell A.J."/>
            <person name="Barry K."/>
            <person name="Miller A.N."/>
            <person name="Grigoriev I.V."/>
            <person name="Debuchy R."/>
            <person name="Gladieux P."/>
            <person name="Hiltunen Thoren M."/>
            <person name="Johannesson H."/>
        </authorList>
    </citation>
    <scope>NUCLEOTIDE SEQUENCE</scope>
    <source>
        <strain evidence="3">CBS 538.74</strain>
    </source>
</reference>
<gene>
    <name evidence="3" type="ORF">C8A00DRAFT_31735</name>
</gene>
<sequence length="491" mass="54790">MSQFVHVDPGHRRNSARKSRQEWDKWKPIIIEKYRKMALKDVRVSMEREYGFSATKRQYGNTIQVIWKISKYKKKPAPGESRPNVPPPNNAVPAEEGSANRGTLSHNCPAALPGEPSTWVPRLDCADARARHLCLSETLLAFGDSRYSFVINSALWNHALWDEESLVAYSVACVRTAQTPADAKQARYMVHASTARLPGTDDENCWVTWLFDLLCAQTYVWGADVSNGLDQIVAVIVELILEDDQGRDCLKRLVPRGPFLDIPVYILLRSALVWYNSEQVEGEIDIPAMMKQFLGQQPAFFPYGLDYMETDPLLAIDCLSSCLTWCTVTLESCDSPPAVPGADGNPLTEVYIVLCTFWQTWMSAPWAVNVMPQLGISAIELLSTMVCMIMSAATQSVNPSSPVLGRALAGAHALWNMSPRDFIDRFLGQVWATNRRLMALPDDAQGSHLQDNAVHAEMIEPFRRFVAQSLGIDDLPVLERGSLVYPMVLAG</sequence>
<evidence type="ECO:0000259" key="2">
    <source>
        <dbReference type="Pfam" id="PF14420"/>
    </source>
</evidence>
<protein>
    <recommendedName>
        <fullName evidence="2">Clr5 domain-containing protein</fullName>
    </recommendedName>
</protein>
<dbReference type="EMBL" id="MU856888">
    <property type="protein sequence ID" value="KAK4155403.1"/>
    <property type="molecule type" value="Genomic_DNA"/>
</dbReference>
<feature type="region of interest" description="Disordered" evidence="1">
    <location>
        <begin position="1"/>
        <end position="21"/>
    </location>
</feature>
<comment type="caution">
    <text evidence="3">The sequence shown here is derived from an EMBL/GenBank/DDBJ whole genome shotgun (WGS) entry which is preliminary data.</text>
</comment>
<dbReference type="Proteomes" id="UP001302745">
    <property type="component" value="Unassembled WGS sequence"/>
</dbReference>
<evidence type="ECO:0000313" key="3">
    <source>
        <dbReference type="EMBL" id="KAK4155403.1"/>
    </source>
</evidence>
<reference evidence="3" key="2">
    <citation type="submission" date="2023-05" db="EMBL/GenBank/DDBJ databases">
        <authorList>
            <consortium name="Lawrence Berkeley National Laboratory"/>
            <person name="Steindorff A."/>
            <person name="Hensen N."/>
            <person name="Bonometti L."/>
            <person name="Westerberg I."/>
            <person name="Brannstrom I.O."/>
            <person name="Guillou S."/>
            <person name="Cros-Aarteil S."/>
            <person name="Calhoun S."/>
            <person name="Haridas S."/>
            <person name="Kuo A."/>
            <person name="Mondo S."/>
            <person name="Pangilinan J."/>
            <person name="Riley R."/>
            <person name="Labutti K."/>
            <person name="Andreopoulos B."/>
            <person name="Lipzen A."/>
            <person name="Chen C."/>
            <person name="Yanf M."/>
            <person name="Daum C."/>
            <person name="Ng V."/>
            <person name="Clum A."/>
            <person name="Ohm R."/>
            <person name="Martin F."/>
            <person name="Silar P."/>
            <person name="Natvig D."/>
            <person name="Lalanne C."/>
            <person name="Gautier V."/>
            <person name="Ament-Velasquez S.L."/>
            <person name="Kruys A."/>
            <person name="Hutchinson M.I."/>
            <person name="Powell A.J."/>
            <person name="Barry K."/>
            <person name="Miller A.N."/>
            <person name="Grigoriev I.V."/>
            <person name="Debuchy R."/>
            <person name="Gladieux P."/>
            <person name="Thoren M.H."/>
            <person name="Johannesson H."/>
        </authorList>
    </citation>
    <scope>NUCLEOTIDE SEQUENCE</scope>
    <source>
        <strain evidence="3">CBS 538.74</strain>
    </source>
</reference>
<dbReference type="AlphaFoldDB" id="A0AAN6VPH8"/>
<name>A0AAN6VPH8_9PEZI</name>
<evidence type="ECO:0000256" key="1">
    <source>
        <dbReference type="SAM" id="MobiDB-lite"/>
    </source>
</evidence>
<keyword evidence="4" id="KW-1185">Reference proteome</keyword>
<feature type="domain" description="Clr5" evidence="2">
    <location>
        <begin position="20"/>
        <end position="71"/>
    </location>
</feature>
<proteinExistence type="predicted"/>
<feature type="region of interest" description="Disordered" evidence="1">
    <location>
        <begin position="76"/>
        <end position="108"/>
    </location>
</feature>